<dbReference type="Proteomes" id="UP001152795">
    <property type="component" value="Unassembled WGS sequence"/>
</dbReference>
<evidence type="ECO:0000256" key="4">
    <source>
        <dbReference type="ARBA" id="ARBA00023242"/>
    </source>
</evidence>
<evidence type="ECO:0000256" key="2">
    <source>
        <dbReference type="ARBA" id="ARBA00022618"/>
    </source>
</evidence>
<dbReference type="InterPro" id="IPR039776">
    <property type="entry name" value="Pds5"/>
</dbReference>
<evidence type="ECO:0000256" key="1">
    <source>
        <dbReference type="ARBA" id="ARBA00004123"/>
    </source>
</evidence>
<keyword evidence="2" id="KW-0132">Cell division</keyword>
<keyword evidence="8" id="KW-1185">Reference proteome</keyword>
<name>A0A7D9HXM5_PARCT</name>
<dbReference type="InterPro" id="IPR016024">
    <property type="entry name" value="ARM-type_fold"/>
</dbReference>
<keyword evidence="5" id="KW-0131">Cell cycle</keyword>
<evidence type="ECO:0000313" key="8">
    <source>
        <dbReference type="Proteomes" id="UP001152795"/>
    </source>
</evidence>
<keyword evidence="3" id="KW-0498">Mitosis</keyword>
<accession>A0A7D9HXM5</accession>
<dbReference type="EMBL" id="CACRXK020002234">
    <property type="protein sequence ID" value="CAB3993316.1"/>
    <property type="molecule type" value="Genomic_DNA"/>
</dbReference>
<dbReference type="GO" id="GO:0000785">
    <property type="term" value="C:chromatin"/>
    <property type="evidence" value="ECO:0007669"/>
    <property type="project" value="TreeGrafter"/>
</dbReference>
<feature type="compositionally biased region" description="Polar residues" evidence="6">
    <location>
        <begin position="7"/>
        <end position="24"/>
    </location>
</feature>
<feature type="region of interest" description="Disordered" evidence="6">
    <location>
        <begin position="1"/>
        <end position="26"/>
    </location>
</feature>
<dbReference type="GO" id="GO:0007064">
    <property type="term" value="P:mitotic sister chromatid cohesion"/>
    <property type="evidence" value="ECO:0007669"/>
    <property type="project" value="InterPro"/>
</dbReference>
<dbReference type="Pfam" id="PF20168">
    <property type="entry name" value="PDS5"/>
    <property type="match status" value="1"/>
</dbReference>
<dbReference type="GO" id="GO:0051301">
    <property type="term" value="P:cell division"/>
    <property type="evidence" value="ECO:0007669"/>
    <property type="project" value="UniProtKB-KW"/>
</dbReference>
<evidence type="ECO:0000256" key="5">
    <source>
        <dbReference type="ARBA" id="ARBA00023306"/>
    </source>
</evidence>
<protein>
    <submittedName>
        <fullName evidence="7">Sister chromatid cohesion PDS5 homolog B-like</fullName>
    </submittedName>
</protein>
<dbReference type="Gene3D" id="1.25.10.10">
    <property type="entry name" value="Leucine-rich Repeat Variant"/>
    <property type="match status" value="1"/>
</dbReference>
<dbReference type="SUPFAM" id="SSF48371">
    <property type="entry name" value="ARM repeat"/>
    <property type="match status" value="1"/>
</dbReference>
<evidence type="ECO:0000256" key="6">
    <source>
        <dbReference type="SAM" id="MobiDB-lite"/>
    </source>
</evidence>
<gene>
    <name evidence="7" type="ORF">PACLA_8A027073</name>
</gene>
<dbReference type="InterPro" id="IPR011989">
    <property type="entry name" value="ARM-like"/>
</dbReference>
<reference evidence="7" key="1">
    <citation type="submission" date="2020-04" db="EMBL/GenBank/DDBJ databases">
        <authorList>
            <person name="Alioto T."/>
            <person name="Alioto T."/>
            <person name="Gomez Garrido J."/>
        </authorList>
    </citation>
    <scope>NUCLEOTIDE SEQUENCE</scope>
    <source>
        <strain evidence="7">A484AB</strain>
    </source>
</reference>
<dbReference type="AlphaFoldDB" id="A0A7D9HXM5"/>
<sequence>MSKSKEQVQSPPRPQRSGSKQLAENLSKDELLRRLKRIARELSDAEQGEHLEDYHGTVTVLARTFIIKHADKDVRFYAACCFAHVLRIYAPEAPYDRNHLWSIFDLIISQLEGLKYAKSKGEKGTSYEKLFNLLETLALVRTLILCVQMEFTDLILKFFKIIFSSVRDEHSKKVKNFMLDIMSTLLSEAEYVPQEFLDIMLENIVDPKKTSNRAAYELASALIERTATFIEPHVQQFFNNALFFDKASESRLEDSLYEVLYELYKICPSILLSVLPQLEFKLKTVDKNERIPVVELLGKMFSDEESTLAQSHKPLWQCFLGRFVDIDTEVRVECIKRTKFFFLHHPELVPEITEKLLQRQRDPEQKVRMEVVTAICEAASESIDNVSQQLFDVVTERLRDRKFDIRKDTMMSLGRLYKKILAADVNNNDKKKVSWIPTKILHCYYHNSPEDRIHVERVFIGCLVPISLPSKERMKRLFILYQTLDEPGVRAFNHMLKSQASLRSDMNDILRLWEEHQKTNSEEAKKRLTAKISATARVLPEPAKSQEHLKSLAKMLSEKNLLNLMKICLGSGQDCSKVTEAVKEVVKFGGKNPIFETIKAILDRAAPLLIDTSSGKELVTLVTKCVNDEVLDDDVSSEEDSETFDRDEVGTNGRKALDLLLTCVTVFPTEFKSPLLFQQLLMYLKKGEPLVDYALRILIHIGQGLEEIDATSYSHFQPALTVIVAKGKPSQVKLAGRIITKTYPNSSTIFKRILENRVKSLDYGSSSILATLSCISEIALHSPAVFEPHHATIIRDFVVKELLLKDRGKIAKSGALWCEEDELSKEVKAKVGIK</sequence>
<evidence type="ECO:0000256" key="3">
    <source>
        <dbReference type="ARBA" id="ARBA00022776"/>
    </source>
</evidence>
<dbReference type="GO" id="GO:0005634">
    <property type="term" value="C:nucleus"/>
    <property type="evidence" value="ECO:0007669"/>
    <property type="project" value="UniProtKB-SubCell"/>
</dbReference>
<proteinExistence type="predicted"/>
<comment type="subcellular location">
    <subcellularLocation>
        <location evidence="1">Nucleus</location>
    </subcellularLocation>
</comment>
<dbReference type="PANTHER" id="PTHR12663:SF0">
    <property type="entry name" value="PRECOCIOUS DISSOCIATION OF SISTERS 5, ISOFORM A"/>
    <property type="match status" value="1"/>
</dbReference>
<dbReference type="GO" id="GO:0006281">
    <property type="term" value="P:DNA repair"/>
    <property type="evidence" value="ECO:0007669"/>
    <property type="project" value="TreeGrafter"/>
</dbReference>
<dbReference type="CDD" id="cd19953">
    <property type="entry name" value="PDS5"/>
    <property type="match status" value="1"/>
</dbReference>
<dbReference type="PANTHER" id="PTHR12663">
    <property type="entry name" value="ANDROGEN INDUCED INHIBITOR OF PROLIFERATION AS3 / PDS5-RELATED"/>
    <property type="match status" value="1"/>
</dbReference>
<keyword evidence="4" id="KW-0539">Nucleus</keyword>
<comment type="caution">
    <text evidence="7">The sequence shown here is derived from an EMBL/GenBank/DDBJ whole genome shotgun (WGS) entry which is preliminary data.</text>
</comment>
<organism evidence="7 8">
    <name type="scientific">Paramuricea clavata</name>
    <name type="common">Red gorgonian</name>
    <name type="synonym">Violescent sea-whip</name>
    <dbReference type="NCBI Taxonomy" id="317549"/>
    <lineage>
        <taxon>Eukaryota</taxon>
        <taxon>Metazoa</taxon>
        <taxon>Cnidaria</taxon>
        <taxon>Anthozoa</taxon>
        <taxon>Octocorallia</taxon>
        <taxon>Malacalcyonacea</taxon>
        <taxon>Plexauridae</taxon>
        <taxon>Paramuricea</taxon>
    </lineage>
</organism>
<dbReference type="OrthoDB" id="200660at2759"/>
<evidence type="ECO:0000313" key="7">
    <source>
        <dbReference type="EMBL" id="CAB3993316.1"/>
    </source>
</evidence>